<accession>A0A4U5N365</accession>
<gene>
    <name evidence="1" type="ORF">L596_017810</name>
</gene>
<proteinExistence type="predicted"/>
<protein>
    <submittedName>
        <fullName evidence="1">Uncharacterized protein</fullName>
    </submittedName>
</protein>
<reference evidence="1 2" key="2">
    <citation type="journal article" date="2019" name="G3 (Bethesda)">
        <title>Hybrid Assembly of the Genome of the Entomopathogenic Nematode Steinernema carpocapsae Identifies the X-Chromosome.</title>
        <authorList>
            <person name="Serra L."/>
            <person name="Macchietto M."/>
            <person name="Macias-Munoz A."/>
            <person name="McGill C.J."/>
            <person name="Rodriguez I.M."/>
            <person name="Rodriguez B."/>
            <person name="Murad R."/>
            <person name="Mortazavi A."/>
        </authorList>
    </citation>
    <scope>NUCLEOTIDE SEQUENCE [LARGE SCALE GENOMIC DNA]</scope>
    <source>
        <strain evidence="1 2">ALL</strain>
    </source>
</reference>
<evidence type="ECO:0000313" key="2">
    <source>
        <dbReference type="Proteomes" id="UP000298663"/>
    </source>
</evidence>
<reference evidence="1 2" key="1">
    <citation type="journal article" date="2015" name="Genome Biol.">
        <title>Comparative genomics of Steinernema reveals deeply conserved gene regulatory networks.</title>
        <authorList>
            <person name="Dillman A.R."/>
            <person name="Macchietto M."/>
            <person name="Porter C.F."/>
            <person name="Rogers A."/>
            <person name="Williams B."/>
            <person name="Antoshechkin I."/>
            <person name="Lee M.M."/>
            <person name="Goodwin Z."/>
            <person name="Lu X."/>
            <person name="Lewis E.E."/>
            <person name="Goodrich-Blair H."/>
            <person name="Stock S.P."/>
            <person name="Adams B.J."/>
            <person name="Sternberg P.W."/>
            <person name="Mortazavi A."/>
        </authorList>
    </citation>
    <scope>NUCLEOTIDE SEQUENCE [LARGE SCALE GENOMIC DNA]</scope>
    <source>
        <strain evidence="1 2">ALL</strain>
    </source>
</reference>
<evidence type="ECO:0000313" key="1">
    <source>
        <dbReference type="EMBL" id="TKR76704.1"/>
    </source>
</evidence>
<comment type="caution">
    <text evidence="1">The sequence shown here is derived from an EMBL/GenBank/DDBJ whole genome shotgun (WGS) entry which is preliminary data.</text>
</comment>
<dbReference type="EMBL" id="AZBU02000005">
    <property type="protein sequence ID" value="TKR76704.1"/>
    <property type="molecule type" value="Genomic_DNA"/>
</dbReference>
<dbReference type="Proteomes" id="UP000298663">
    <property type="component" value="Unassembled WGS sequence"/>
</dbReference>
<name>A0A4U5N365_STECR</name>
<keyword evidence="2" id="KW-1185">Reference proteome</keyword>
<organism evidence="1 2">
    <name type="scientific">Steinernema carpocapsae</name>
    <name type="common">Entomopathogenic nematode</name>
    <dbReference type="NCBI Taxonomy" id="34508"/>
    <lineage>
        <taxon>Eukaryota</taxon>
        <taxon>Metazoa</taxon>
        <taxon>Ecdysozoa</taxon>
        <taxon>Nematoda</taxon>
        <taxon>Chromadorea</taxon>
        <taxon>Rhabditida</taxon>
        <taxon>Tylenchina</taxon>
        <taxon>Panagrolaimomorpha</taxon>
        <taxon>Strongyloidoidea</taxon>
        <taxon>Steinernematidae</taxon>
        <taxon>Steinernema</taxon>
    </lineage>
</organism>
<dbReference type="AlphaFoldDB" id="A0A4U5N365"/>
<sequence length="124" mass="13574">MGRIGFSEGRLAETSCKSSTAVRDDFSGTLQRHRLQPRFGALSPLQEARRKIDSGHVRLRVLLFGAPAFRDAVLFAPLDPPPLPLPTTRPSPILGLKRGEENGFGSLLSNVALLGQRTKNSHQF</sequence>